<dbReference type="PATRIC" id="fig|317659.3.peg.3731"/>
<proteinExistence type="predicted"/>
<evidence type="ECO:0000313" key="2">
    <source>
        <dbReference type="Proteomes" id="UP000051335"/>
    </source>
</evidence>
<dbReference type="EMBL" id="LJQC01000819">
    <property type="protein sequence ID" value="KPW92772.1"/>
    <property type="molecule type" value="Genomic_DNA"/>
</dbReference>
<dbReference type="Proteomes" id="UP000051335">
    <property type="component" value="Unassembled WGS sequence"/>
</dbReference>
<reference evidence="1 2" key="1">
    <citation type="submission" date="2015-09" db="EMBL/GenBank/DDBJ databases">
        <title>Genome announcement of multiple Pseudomonas syringae strains.</title>
        <authorList>
            <person name="Thakur S."/>
            <person name="Wang P.W."/>
            <person name="Gong Y."/>
            <person name="Weir B.S."/>
            <person name="Guttman D.S."/>
        </authorList>
    </citation>
    <scope>NUCLEOTIDE SEQUENCE [LARGE SCALE GENOMIC DNA]</scope>
    <source>
        <strain evidence="1 2">ICMP17001</strain>
    </source>
</reference>
<comment type="caution">
    <text evidence="1">The sequence shown here is derived from an EMBL/GenBank/DDBJ whole genome shotgun (WGS) entry which is preliminary data.</text>
</comment>
<keyword evidence="2" id="KW-1185">Reference proteome</keyword>
<organism evidence="1 2">
    <name type="scientific">Pseudomonas syringae pv. coryli</name>
    <dbReference type="NCBI Taxonomy" id="317659"/>
    <lineage>
        <taxon>Bacteria</taxon>
        <taxon>Pseudomonadati</taxon>
        <taxon>Pseudomonadota</taxon>
        <taxon>Gammaproteobacteria</taxon>
        <taxon>Pseudomonadales</taxon>
        <taxon>Pseudomonadaceae</taxon>
        <taxon>Pseudomonas</taxon>
    </lineage>
</organism>
<evidence type="ECO:0000313" key="1">
    <source>
        <dbReference type="EMBL" id="KPW92772.1"/>
    </source>
</evidence>
<sequence>MGQHQGEVMECTTTADEVYGPRNASLGRRAVDGNIWSGTTMIFRIIDDRVYSMHEQYLGRLKYGVAMTDRGRADIYCQIAMCRTVGRTAHPPLWSQPGSPIHNLQTSCMRESFRSTPLGQAGFFPIPHSFRTIERALISGKTSFLLISRLT</sequence>
<protein>
    <submittedName>
        <fullName evidence="1">Prophage PssSM-02, Orf7</fullName>
    </submittedName>
</protein>
<name>A0A0P9S4M4_9PSED</name>
<accession>A0A0P9S4M4</accession>
<gene>
    <name evidence="1" type="ORF">ALO75_100611</name>
</gene>
<dbReference type="AlphaFoldDB" id="A0A0P9S4M4"/>